<accession>A0A0K9PKX2</accession>
<dbReference type="PANTHER" id="PTHR31479:SF2">
    <property type="entry name" value="ALPHA_BETA-HYDROLASES SUPERFAMILY PROTEIN"/>
    <property type="match status" value="1"/>
</dbReference>
<dbReference type="OrthoDB" id="581375at2759"/>
<evidence type="ECO:0000313" key="1">
    <source>
        <dbReference type="EMBL" id="KMZ69698.1"/>
    </source>
</evidence>
<evidence type="ECO:0000313" key="2">
    <source>
        <dbReference type="Proteomes" id="UP000036987"/>
    </source>
</evidence>
<reference evidence="2" key="1">
    <citation type="journal article" date="2016" name="Nature">
        <title>The genome of the seagrass Zostera marina reveals angiosperm adaptation to the sea.</title>
        <authorList>
            <person name="Olsen J.L."/>
            <person name="Rouze P."/>
            <person name="Verhelst B."/>
            <person name="Lin Y.-C."/>
            <person name="Bayer T."/>
            <person name="Collen J."/>
            <person name="Dattolo E."/>
            <person name="De Paoli E."/>
            <person name="Dittami S."/>
            <person name="Maumus F."/>
            <person name="Michel G."/>
            <person name="Kersting A."/>
            <person name="Lauritano C."/>
            <person name="Lohaus R."/>
            <person name="Toepel M."/>
            <person name="Tonon T."/>
            <person name="Vanneste K."/>
            <person name="Amirebrahimi M."/>
            <person name="Brakel J."/>
            <person name="Bostroem C."/>
            <person name="Chovatia M."/>
            <person name="Grimwood J."/>
            <person name="Jenkins J.W."/>
            <person name="Jueterbock A."/>
            <person name="Mraz A."/>
            <person name="Stam W.T."/>
            <person name="Tice H."/>
            <person name="Bornberg-Bauer E."/>
            <person name="Green P.J."/>
            <person name="Pearson G.A."/>
            <person name="Procaccini G."/>
            <person name="Duarte C.M."/>
            <person name="Schmutz J."/>
            <person name="Reusch T.B.H."/>
            <person name="Van de Peer Y."/>
        </authorList>
    </citation>
    <scope>NUCLEOTIDE SEQUENCE [LARGE SCALE GENOMIC DNA]</scope>
    <source>
        <strain evidence="2">cv. Finnish</strain>
    </source>
</reference>
<dbReference type="Proteomes" id="UP000036987">
    <property type="component" value="Unassembled WGS sequence"/>
</dbReference>
<name>A0A0K9PKX2_ZOSMR</name>
<dbReference type="EMBL" id="LFYR01000756">
    <property type="protein sequence ID" value="KMZ69698.1"/>
    <property type="molecule type" value="Genomic_DNA"/>
</dbReference>
<comment type="caution">
    <text evidence="1">The sequence shown here is derived from an EMBL/GenBank/DDBJ whole genome shotgun (WGS) entry which is preliminary data.</text>
</comment>
<dbReference type="AlphaFoldDB" id="A0A0K9PKX2"/>
<proteinExistence type="predicted"/>
<sequence>MFHISGPKFLGTPRSIIDWHNEEHRRIVMACLVQAVYVRWKDLKSKNKPQLAHPWYESFHFKHHLDLMHSSKVYGVVFKFDSSKAQISHTHRSIEVAPTYVVSLRGTKNAHDLWHDMRFVFERLSCTRKCATKILGRFMKEGDEDGNNFKNIHQWIPSLFVNPKDFICNGFIGYFNNKKHFKILKPGILLTSGKRHLYRIPWKIDRYSTNLLPSAHLVKNNSIHIKSAHALSQWWRDDLELTAMNTYISNTG</sequence>
<dbReference type="PANTHER" id="PTHR31479">
    <property type="entry name" value="ALPHA/BETA-HYDROLASES SUPERFAMILY PROTEIN"/>
    <property type="match status" value="1"/>
</dbReference>
<keyword evidence="2" id="KW-1185">Reference proteome</keyword>
<protein>
    <submittedName>
        <fullName evidence="1">Uncharacterized protein</fullName>
    </submittedName>
</protein>
<gene>
    <name evidence="1" type="ORF">ZOSMA_209G00330</name>
</gene>
<organism evidence="1 2">
    <name type="scientific">Zostera marina</name>
    <name type="common">Eelgrass</name>
    <dbReference type="NCBI Taxonomy" id="29655"/>
    <lineage>
        <taxon>Eukaryota</taxon>
        <taxon>Viridiplantae</taxon>
        <taxon>Streptophyta</taxon>
        <taxon>Embryophyta</taxon>
        <taxon>Tracheophyta</taxon>
        <taxon>Spermatophyta</taxon>
        <taxon>Magnoliopsida</taxon>
        <taxon>Liliopsida</taxon>
        <taxon>Zosteraceae</taxon>
        <taxon>Zostera</taxon>
    </lineage>
</organism>